<sequence length="223" mass="24924">MEPTYQELLEEAFPASFDRAVISGVRQGILLANAVMENEIFLKTLVGGDLRGHLRRAAVLYRVHEMCKAGDLPFSSVMDRMPRGGGHWVELRSGDFKAHICRTDGPAAFPDDTPTRQDERRTNQPGLFDQNVVPLHRTPSDLEQMYAWLTFGATGKSITHLCWAMPAASLDDWLARINVLRRVEQSADVEASAPPPTAVLRFREHVEETLRAKKDDGEATDKA</sequence>
<evidence type="ECO:0000313" key="3">
    <source>
        <dbReference type="Proteomes" id="UP001197214"/>
    </source>
</evidence>
<organism evidence="2 3">
    <name type="scientific">Stakelama flava</name>
    <dbReference type="NCBI Taxonomy" id="2860338"/>
    <lineage>
        <taxon>Bacteria</taxon>
        <taxon>Pseudomonadati</taxon>
        <taxon>Pseudomonadota</taxon>
        <taxon>Alphaproteobacteria</taxon>
        <taxon>Sphingomonadales</taxon>
        <taxon>Sphingomonadaceae</taxon>
        <taxon>Stakelama</taxon>
    </lineage>
</organism>
<dbReference type="RefSeq" id="WP_219236538.1">
    <property type="nucleotide sequence ID" value="NZ_JAHWZX010000001.1"/>
</dbReference>
<accession>A0ABS6XGU0</accession>
<name>A0ABS6XGU0_9SPHN</name>
<dbReference type="EMBL" id="JAHWZX010000001">
    <property type="protein sequence ID" value="MBW4329425.1"/>
    <property type="molecule type" value="Genomic_DNA"/>
</dbReference>
<comment type="caution">
    <text evidence="2">The sequence shown here is derived from an EMBL/GenBank/DDBJ whole genome shotgun (WGS) entry which is preliminary data.</text>
</comment>
<reference evidence="2 3" key="1">
    <citation type="submission" date="2021-07" db="EMBL/GenBank/DDBJ databases">
        <title>Stakelama flava sp. nov., a novel endophytic bacterium isolated from branch of Kandelia candel.</title>
        <authorList>
            <person name="Tuo L."/>
        </authorList>
    </citation>
    <scope>NUCLEOTIDE SEQUENCE [LARGE SCALE GENOMIC DNA]</scope>
    <source>
        <strain evidence="2 3">CBK3Z-3</strain>
    </source>
</reference>
<dbReference type="Proteomes" id="UP001197214">
    <property type="component" value="Unassembled WGS sequence"/>
</dbReference>
<keyword evidence="3" id="KW-1185">Reference proteome</keyword>
<evidence type="ECO:0000256" key="1">
    <source>
        <dbReference type="SAM" id="MobiDB-lite"/>
    </source>
</evidence>
<gene>
    <name evidence="2" type="ORF">KY084_00845</name>
</gene>
<protein>
    <submittedName>
        <fullName evidence="2">Uncharacterized protein</fullName>
    </submittedName>
</protein>
<evidence type="ECO:0000313" key="2">
    <source>
        <dbReference type="EMBL" id="MBW4329425.1"/>
    </source>
</evidence>
<proteinExistence type="predicted"/>
<feature type="region of interest" description="Disordered" evidence="1">
    <location>
        <begin position="107"/>
        <end position="126"/>
    </location>
</feature>
<feature type="compositionally biased region" description="Basic and acidic residues" evidence="1">
    <location>
        <begin position="113"/>
        <end position="122"/>
    </location>
</feature>